<dbReference type="InterPro" id="IPR021478">
    <property type="entry name" value="DUF3131"/>
</dbReference>
<dbReference type="Pfam" id="PF11329">
    <property type="entry name" value="DUF3131"/>
    <property type="match status" value="1"/>
</dbReference>
<evidence type="ECO:0000256" key="1">
    <source>
        <dbReference type="SAM" id="SignalP"/>
    </source>
</evidence>
<name>A0ABW7YJT4_9ACTN</name>
<dbReference type="Proteomes" id="UP001612741">
    <property type="component" value="Unassembled WGS sequence"/>
</dbReference>
<keyword evidence="5" id="KW-1185">Reference proteome</keyword>
<dbReference type="InterPro" id="IPR019282">
    <property type="entry name" value="Glycoamylase-like_cons_dom"/>
</dbReference>
<evidence type="ECO:0000313" key="5">
    <source>
        <dbReference type="Proteomes" id="UP001612741"/>
    </source>
</evidence>
<gene>
    <name evidence="4" type="ORF">ACIBG2_00650</name>
</gene>
<feature type="chain" id="PRO_5046048793" evidence="1">
    <location>
        <begin position="19"/>
        <end position="502"/>
    </location>
</feature>
<dbReference type="RefSeq" id="WP_397077622.1">
    <property type="nucleotide sequence ID" value="NZ_JBITGY010000001.1"/>
</dbReference>
<reference evidence="4 5" key="1">
    <citation type="submission" date="2024-10" db="EMBL/GenBank/DDBJ databases">
        <title>The Natural Products Discovery Center: Release of the First 8490 Sequenced Strains for Exploring Actinobacteria Biosynthetic Diversity.</title>
        <authorList>
            <person name="Kalkreuter E."/>
            <person name="Kautsar S.A."/>
            <person name="Yang D."/>
            <person name="Bader C.D."/>
            <person name="Teijaro C.N."/>
            <person name="Fluegel L."/>
            <person name="Davis C.M."/>
            <person name="Simpson J.R."/>
            <person name="Lauterbach L."/>
            <person name="Steele A.D."/>
            <person name="Gui C."/>
            <person name="Meng S."/>
            <person name="Li G."/>
            <person name="Viehrig K."/>
            <person name="Ye F."/>
            <person name="Su P."/>
            <person name="Kiefer A.F."/>
            <person name="Nichols A."/>
            <person name="Cepeda A.J."/>
            <person name="Yan W."/>
            <person name="Fan B."/>
            <person name="Jiang Y."/>
            <person name="Adhikari A."/>
            <person name="Zheng C.-J."/>
            <person name="Schuster L."/>
            <person name="Cowan T.M."/>
            <person name="Smanski M.J."/>
            <person name="Chevrette M.G."/>
            <person name="De Carvalho L.P.S."/>
            <person name="Shen B."/>
        </authorList>
    </citation>
    <scope>NUCLEOTIDE SEQUENCE [LARGE SCALE GENOMIC DNA]</scope>
    <source>
        <strain evidence="4 5">NPDC050545</strain>
    </source>
</reference>
<sequence length="502" mass="55102">MLFKTLLIGLLATTPVSATDPDLSLYKYAKDTWRSMNAMVEPATGLPADKVTGDLRTRAKVTSPTNVATYVWSTLTARDLGLIDAGDAARRVGRVLAALEKMERHAPTGQYYNWYDPATLALVRVWPENGDPVHLFASSVDNGWLATALMMLPKAMPQHAAEATRLARSMNFASYYDPAARPDAGTGLIRGGFWPEKPEGCSVETDYPGTGTIVYSTCHHYGAPAETRIATYVGIALGQIPREHYFGIYRTFPDIGCDWAWQDQKPAGSWKEYLGVKVWEGTYGYRGMRYVPNWGGSMFEALMPDLVVPEAAWAPRSWGRNHPVFVQGQIQHGLDEAGYGYWGFSPANDPHGGYREYGVDPLGMDAGGYTSDRERTQTDPGYAGCRPAQPEPAAFGDGVVTPHAAFLALPYAKKQAMANLAKLKRDFDAYGPGGFYDSVAVRSGTVSRWYLALDQGMVMAALGNLLARGNMHRYFGTPAVEARLRPVMGLESWDVVPPRTTR</sequence>
<evidence type="ECO:0000259" key="3">
    <source>
        <dbReference type="Pfam" id="PF11329"/>
    </source>
</evidence>
<organism evidence="4 5">
    <name type="scientific">Nonomuraea typhae</name>
    <dbReference type="NCBI Taxonomy" id="2603600"/>
    <lineage>
        <taxon>Bacteria</taxon>
        <taxon>Bacillati</taxon>
        <taxon>Actinomycetota</taxon>
        <taxon>Actinomycetes</taxon>
        <taxon>Streptosporangiales</taxon>
        <taxon>Streptosporangiaceae</taxon>
        <taxon>Nonomuraea</taxon>
    </lineage>
</organism>
<feature type="domain" description="DUF3131" evidence="3">
    <location>
        <begin position="27"/>
        <end position="170"/>
    </location>
</feature>
<feature type="domain" description="Glycoamylase-like" evidence="2">
    <location>
        <begin position="277"/>
        <end position="466"/>
    </location>
</feature>
<dbReference type="EMBL" id="JBITGY010000001">
    <property type="protein sequence ID" value="MFI6495860.1"/>
    <property type="molecule type" value="Genomic_DNA"/>
</dbReference>
<dbReference type="Gene3D" id="1.50.10.140">
    <property type="match status" value="1"/>
</dbReference>
<feature type="signal peptide" evidence="1">
    <location>
        <begin position="1"/>
        <end position="18"/>
    </location>
</feature>
<keyword evidence="1" id="KW-0732">Signal</keyword>
<dbReference type="Pfam" id="PF10091">
    <property type="entry name" value="Glycoamylase"/>
    <property type="match status" value="1"/>
</dbReference>
<evidence type="ECO:0000259" key="2">
    <source>
        <dbReference type="Pfam" id="PF10091"/>
    </source>
</evidence>
<evidence type="ECO:0000313" key="4">
    <source>
        <dbReference type="EMBL" id="MFI6495860.1"/>
    </source>
</evidence>
<comment type="caution">
    <text evidence="4">The sequence shown here is derived from an EMBL/GenBank/DDBJ whole genome shotgun (WGS) entry which is preliminary data.</text>
</comment>
<proteinExistence type="predicted"/>
<accession>A0ABW7YJT4</accession>
<protein>
    <submittedName>
        <fullName evidence="4">Glucoamylase family protein</fullName>
    </submittedName>
</protein>